<feature type="domain" description="Acyl-CoA thioesterase-like N-terminal HotDog" evidence="1">
    <location>
        <begin position="30"/>
        <end position="113"/>
    </location>
</feature>
<dbReference type="PANTHER" id="PTHR38110">
    <property type="entry name" value="CHROMOSOME 23, WHOLE GENOME SHOTGUN SEQUENCE"/>
    <property type="match status" value="1"/>
</dbReference>
<dbReference type="Pfam" id="PF13622">
    <property type="entry name" value="4HBT_3"/>
    <property type="match status" value="1"/>
</dbReference>
<dbReference type="AlphaFoldDB" id="A0A5N5QI78"/>
<dbReference type="Gene3D" id="2.40.160.210">
    <property type="entry name" value="Acyl-CoA thioesterase, double hotdog domain"/>
    <property type="match status" value="1"/>
</dbReference>
<dbReference type="SUPFAM" id="SSF54637">
    <property type="entry name" value="Thioesterase/thiol ester dehydrase-isomerase"/>
    <property type="match status" value="1"/>
</dbReference>
<dbReference type="OrthoDB" id="2532955at2759"/>
<protein>
    <recommendedName>
        <fullName evidence="5">Thioesterase family protein</fullName>
    </recommendedName>
</protein>
<dbReference type="Pfam" id="PF20789">
    <property type="entry name" value="4HBT_3C"/>
    <property type="match status" value="1"/>
</dbReference>
<dbReference type="Proteomes" id="UP000383932">
    <property type="component" value="Unassembled WGS sequence"/>
</dbReference>
<comment type="caution">
    <text evidence="3">The sequence shown here is derived from an EMBL/GenBank/DDBJ whole genome shotgun (WGS) entry which is preliminary data.</text>
</comment>
<dbReference type="InterPro" id="IPR042171">
    <property type="entry name" value="Acyl-CoA_hotdog"/>
</dbReference>
<evidence type="ECO:0000313" key="3">
    <source>
        <dbReference type="EMBL" id="KAB5591364.1"/>
    </source>
</evidence>
<gene>
    <name evidence="3" type="ORF">CTheo_5193</name>
</gene>
<reference evidence="3 4" key="1">
    <citation type="journal article" date="2019" name="Fungal Biol. Biotechnol.">
        <title>Draft genome sequence of fastidious pathogen Ceratobasidium theobromae, which causes vascular-streak dieback in Theobroma cacao.</title>
        <authorList>
            <person name="Ali S.S."/>
            <person name="Asman A."/>
            <person name="Shao J."/>
            <person name="Firmansyah A.P."/>
            <person name="Susilo A.W."/>
            <person name="Rosmana A."/>
            <person name="McMahon P."/>
            <person name="Junaid M."/>
            <person name="Guest D."/>
            <person name="Kheng T.Y."/>
            <person name="Meinhardt L.W."/>
            <person name="Bailey B.A."/>
        </authorList>
    </citation>
    <scope>NUCLEOTIDE SEQUENCE [LARGE SCALE GENOMIC DNA]</scope>
    <source>
        <strain evidence="3 4">CT2</strain>
    </source>
</reference>
<evidence type="ECO:0000259" key="2">
    <source>
        <dbReference type="Pfam" id="PF20789"/>
    </source>
</evidence>
<keyword evidence="4" id="KW-1185">Reference proteome</keyword>
<dbReference type="InterPro" id="IPR029069">
    <property type="entry name" value="HotDog_dom_sf"/>
</dbReference>
<proteinExistence type="predicted"/>
<dbReference type="InterPro" id="IPR049449">
    <property type="entry name" value="TesB_ACOT8-like_N"/>
</dbReference>
<name>A0A5N5QI78_9AGAM</name>
<dbReference type="InterPro" id="IPR052389">
    <property type="entry name" value="Sec_Metab_Biosynth-Assoc"/>
</dbReference>
<evidence type="ECO:0000259" key="1">
    <source>
        <dbReference type="Pfam" id="PF13622"/>
    </source>
</evidence>
<dbReference type="EMBL" id="SSOP01000109">
    <property type="protein sequence ID" value="KAB5591364.1"/>
    <property type="molecule type" value="Genomic_DNA"/>
</dbReference>
<sequence length="342" mass="37772">MAPLGKALSLQLVESSSSGLPKHVYRGVVDADWVVGSIPHGGYLLGLLVMASMKSQQQTKHKDPIHVTAHFMQPTARSEYSIEVQVIRTGSRFTNLTTNLIQNGETTVLTHMVFGTLLEFDAPPSSHKYQDISPSHPLSRPIPLTIHPRTASLSDMHFKYGKFRQYVRRVIDDGIRSRNVAKLAASPGSHVGGLESGSWWELNGEDEELHLSMMPFFADVFENTPTVMSDIHGNGTPAMWYPTMVMTLEFKRKLPRKGTPGFSNRALGVYANGAFLDHGRHDIHGEIWSAPSCIGQADGRDPNDESWKKDMRCIAVTGQMALSVSLEVNQKKGEKKTAGPKL</sequence>
<evidence type="ECO:0000313" key="4">
    <source>
        <dbReference type="Proteomes" id="UP000383932"/>
    </source>
</evidence>
<feature type="domain" description="Acyl-CoA thioesterase-like C-terminal" evidence="2">
    <location>
        <begin position="184"/>
        <end position="290"/>
    </location>
</feature>
<organism evidence="3 4">
    <name type="scientific">Ceratobasidium theobromae</name>
    <dbReference type="NCBI Taxonomy" id="1582974"/>
    <lineage>
        <taxon>Eukaryota</taxon>
        <taxon>Fungi</taxon>
        <taxon>Dikarya</taxon>
        <taxon>Basidiomycota</taxon>
        <taxon>Agaricomycotina</taxon>
        <taxon>Agaricomycetes</taxon>
        <taxon>Cantharellales</taxon>
        <taxon>Ceratobasidiaceae</taxon>
        <taxon>Ceratobasidium</taxon>
    </lineage>
</organism>
<evidence type="ECO:0008006" key="5">
    <source>
        <dbReference type="Google" id="ProtNLM"/>
    </source>
</evidence>
<dbReference type="InterPro" id="IPR049450">
    <property type="entry name" value="ACOT8-like_C"/>
</dbReference>
<dbReference type="PANTHER" id="PTHR38110:SF1">
    <property type="entry name" value="THIOESTERASE DOMAIN-CONTAINING PROTEIN"/>
    <property type="match status" value="1"/>
</dbReference>
<accession>A0A5N5QI78</accession>